<organism evidence="1 2">
    <name type="scientific">Blattamonas nauphoetae</name>
    <dbReference type="NCBI Taxonomy" id="2049346"/>
    <lineage>
        <taxon>Eukaryota</taxon>
        <taxon>Metamonada</taxon>
        <taxon>Preaxostyla</taxon>
        <taxon>Oxymonadida</taxon>
        <taxon>Blattamonas</taxon>
    </lineage>
</organism>
<proteinExistence type="predicted"/>
<reference evidence="1 2" key="1">
    <citation type="journal article" date="2022" name="bioRxiv">
        <title>Genomics of Preaxostyla Flagellates Illuminates Evolutionary Transitions and the Path Towards Mitochondrial Loss.</title>
        <authorList>
            <person name="Novak L.V.F."/>
            <person name="Treitli S.C."/>
            <person name="Pyrih J."/>
            <person name="Halakuc P."/>
            <person name="Pipaliya S.V."/>
            <person name="Vacek V."/>
            <person name="Brzon O."/>
            <person name="Soukal P."/>
            <person name="Eme L."/>
            <person name="Dacks J.B."/>
            <person name="Karnkowska A."/>
            <person name="Elias M."/>
            <person name="Hampl V."/>
        </authorList>
    </citation>
    <scope>NUCLEOTIDE SEQUENCE [LARGE SCALE GENOMIC DNA]</scope>
    <source>
        <strain evidence="1">NAU3</strain>
        <tissue evidence="1">Gut</tissue>
    </source>
</reference>
<keyword evidence="2" id="KW-1185">Reference proteome</keyword>
<evidence type="ECO:0000313" key="1">
    <source>
        <dbReference type="EMBL" id="KAK2960924.1"/>
    </source>
</evidence>
<dbReference type="PANTHER" id="PTHR33594">
    <property type="entry name" value="SUPERFAMILY HYDROLASE, PUTATIVE (AFU_ORTHOLOGUE AFUA_1G03035)-RELATED"/>
    <property type="match status" value="1"/>
</dbReference>
<dbReference type="EMBL" id="JARBJD010000019">
    <property type="protein sequence ID" value="KAK2960924.1"/>
    <property type="molecule type" value="Genomic_DNA"/>
</dbReference>
<gene>
    <name evidence="1" type="ORF">BLNAU_4011</name>
</gene>
<sequence>MINSELYQATLSFLEQEMPKEGSHDVFHCIRVYNTASLLSRLTTERFNPTIVGLGALLHVLEIPNSTATLQTTAKCAQNEIDGVLFIHQHISFHTEISSTASDLSTSPFYLDLCIAQDADRLDSIGSIGIARAFAFGGLKERALFDGQTTAFSSPGRSLPNSELSSFLDSLRNPADVEALLGEPRKSSSDGTTIQHFFDKLLHLASLMKTAAGKKIARRRHAKMVDFLKSFLDEWNGIDDPI</sequence>
<evidence type="ECO:0000313" key="2">
    <source>
        <dbReference type="Proteomes" id="UP001281761"/>
    </source>
</evidence>
<comment type="caution">
    <text evidence="1">The sequence shown here is derived from an EMBL/GenBank/DDBJ whole genome shotgun (WGS) entry which is preliminary data.</text>
</comment>
<dbReference type="SUPFAM" id="SSF109604">
    <property type="entry name" value="HD-domain/PDEase-like"/>
    <property type="match status" value="1"/>
</dbReference>
<dbReference type="Gene3D" id="1.10.3210.50">
    <property type="match status" value="1"/>
</dbReference>
<accession>A0ABQ9YB32</accession>
<protein>
    <submittedName>
        <fullName evidence="1">Metal dependent phosphohydrolase</fullName>
    </submittedName>
</protein>
<dbReference type="Proteomes" id="UP001281761">
    <property type="component" value="Unassembled WGS sequence"/>
</dbReference>
<name>A0ABQ9YB32_9EUKA</name>
<dbReference type="PANTHER" id="PTHR33594:SF1">
    <property type="entry name" value="HD_PDEASE DOMAIN-CONTAINING PROTEIN"/>
    <property type="match status" value="1"/>
</dbReference>